<dbReference type="GO" id="GO:0006457">
    <property type="term" value="P:protein folding"/>
    <property type="evidence" value="ECO:0007669"/>
    <property type="project" value="TreeGrafter"/>
</dbReference>
<dbReference type="CDD" id="cd06467">
    <property type="entry name" value="p23_NUDC_like"/>
    <property type="match status" value="1"/>
</dbReference>
<dbReference type="PROSITE" id="PS51203">
    <property type="entry name" value="CS"/>
    <property type="match status" value="1"/>
</dbReference>
<dbReference type="InterPro" id="IPR008978">
    <property type="entry name" value="HSP20-like_chaperone"/>
</dbReference>
<dbReference type="InterPro" id="IPR025934">
    <property type="entry name" value="NudC_N_dom"/>
</dbReference>
<dbReference type="InterPro" id="IPR007052">
    <property type="entry name" value="CS_dom"/>
</dbReference>
<gene>
    <name evidence="3" type="ORF">g.4755</name>
</gene>
<dbReference type="AlphaFoldDB" id="A0A1B6KVN7"/>
<proteinExistence type="predicted"/>
<dbReference type="Pfam" id="PF14050">
    <property type="entry name" value="Nudc_N"/>
    <property type="match status" value="1"/>
</dbReference>
<reference evidence="3" key="1">
    <citation type="submission" date="2015-11" db="EMBL/GenBank/DDBJ databases">
        <title>De novo transcriptome assembly of four potential Pierce s Disease insect vectors from Arizona vineyards.</title>
        <authorList>
            <person name="Tassone E.E."/>
        </authorList>
    </citation>
    <scope>NUCLEOTIDE SEQUENCE</scope>
</reference>
<feature type="domain" description="CS" evidence="2">
    <location>
        <begin position="135"/>
        <end position="228"/>
    </location>
</feature>
<protein>
    <recommendedName>
        <fullName evidence="2">CS domain-containing protein</fullName>
    </recommendedName>
</protein>
<name>A0A1B6KVN7_9HEMI</name>
<organism evidence="3">
    <name type="scientific">Graphocephala atropunctata</name>
    <dbReference type="NCBI Taxonomy" id="36148"/>
    <lineage>
        <taxon>Eukaryota</taxon>
        <taxon>Metazoa</taxon>
        <taxon>Ecdysozoa</taxon>
        <taxon>Arthropoda</taxon>
        <taxon>Hexapoda</taxon>
        <taxon>Insecta</taxon>
        <taxon>Pterygota</taxon>
        <taxon>Neoptera</taxon>
        <taxon>Paraneoptera</taxon>
        <taxon>Hemiptera</taxon>
        <taxon>Auchenorrhyncha</taxon>
        <taxon>Membracoidea</taxon>
        <taxon>Cicadellidae</taxon>
        <taxon>Cicadellinae</taxon>
        <taxon>Cicadellini</taxon>
        <taxon>Graphocephala</taxon>
    </lineage>
</organism>
<evidence type="ECO:0000259" key="2">
    <source>
        <dbReference type="PROSITE" id="PS51203"/>
    </source>
</evidence>
<dbReference type="EMBL" id="GEBQ01024458">
    <property type="protein sequence ID" value="JAT15519.1"/>
    <property type="molecule type" value="Transcribed_RNA"/>
</dbReference>
<dbReference type="PANTHER" id="PTHR12356">
    <property type="entry name" value="NUCLEAR MOVEMENT PROTEIN NUDC"/>
    <property type="match status" value="1"/>
</dbReference>
<dbReference type="Gene3D" id="2.60.40.790">
    <property type="match status" value="1"/>
</dbReference>
<evidence type="ECO:0000313" key="3">
    <source>
        <dbReference type="EMBL" id="JAT15519.1"/>
    </source>
</evidence>
<accession>A0A1B6KVN7</accession>
<keyword evidence="1" id="KW-0597">Phosphoprotein</keyword>
<dbReference type="InterPro" id="IPR037898">
    <property type="entry name" value="NudC_fam"/>
</dbReference>
<dbReference type="GO" id="GO:0051082">
    <property type="term" value="F:unfolded protein binding"/>
    <property type="evidence" value="ECO:0007669"/>
    <property type="project" value="TreeGrafter"/>
</dbReference>
<dbReference type="SUPFAM" id="SSF49764">
    <property type="entry name" value="HSP20-like chaperones"/>
    <property type="match status" value="1"/>
</dbReference>
<dbReference type="Pfam" id="PF04969">
    <property type="entry name" value="CS"/>
    <property type="match status" value="1"/>
</dbReference>
<evidence type="ECO:0000256" key="1">
    <source>
        <dbReference type="ARBA" id="ARBA00022553"/>
    </source>
</evidence>
<sequence length="306" mass="34722">MADLYKHDDLLIHILKEEGQIVPFLDAIFGFLHRRTDFYIIQDNPNAKFGFPVGVAERVTRETFRKWQQIAAEVVQNDSLALMENCMTELVIHEEEVVTSESVEDLPATVLPTEQHKSEKHQSQEDLTCDIYNGADCGTYRWAQTATEVDIKVPVASSVAKSNNVKVDIQACQLTVKVRSAGDDWDTVVDGQLAFKHHKDESIWTLLPGKQISIHLEKSGERWWDRLLTTETGRDLTSVDATRDVADLPPEDQMQVEKVMVQEERKRLGLESLEHQEKLNLLKKAWNIEGSPFQGTAFDPSVLNPS</sequence>
<dbReference type="GO" id="GO:0005737">
    <property type="term" value="C:cytoplasm"/>
    <property type="evidence" value="ECO:0007669"/>
    <property type="project" value="TreeGrafter"/>
</dbReference>
<dbReference type="PANTHER" id="PTHR12356:SF19">
    <property type="entry name" value="NUDC DOMAIN-CONTAINING PROTEIN 3"/>
    <property type="match status" value="1"/>
</dbReference>